<dbReference type="AlphaFoldDB" id="A0AAN9NRL0"/>
<dbReference type="EMBL" id="JAYMYR010000002">
    <property type="protein sequence ID" value="KAK7377956.1"/>
    <property type="molecule type" value="Genomic_DNA"/>
</dbReference>
<sequence>MGRLVKQIRLVLAFLDHLCVVDYAGLLRKNQESYPCCCGYLKLCSSVWLVPRLFVLQTLILCWEVEEAMAGCSMMVVFKGGLALKYEESMKVGNGWVVLCLGKLHSMKKWCSSVGFGVVALAIGKENQYLLWAHHAAIVRMVMMQDKLCSCYS</sequence>
<proteinExistence type="predicted"/>
<reference evidence="1 2" key="1">
    <citation type="submission" date="2024-01" db="EMBL/GenBank/DDBJ databases">
        <title>The genomes of 5 underutilized Papilionoideae crops provide insights into root nodulation and disease resistanc.</title>
        <authorList>
            <person name="Jiang F."/>
        </authorList>
    </citation>
    <scope>NUCLEOTIDE SEQUENCE [LARGE SCALE GENOMIC DNA]</scope>
    <source>
        <strain evidence="1">JINMINGXINNONG_FW02</strain>
        <tissue evidence="1">Leaves</tissue>
    </source>
</reference>
<name>A0AAN9NRL0_PHACN</name>
<organism evidence="1 2">
    <name type="scientific">Phaseolus coccineus</name>
    <name type="common">Scarlet runner bean</name>
    <name type="synonym">Phaseolus multiflorus</name>
    <dbReference type="NCBI Taxonomy" id="3886"/>
    <lineage>
        <taxon>Eukaryota</taxon>
        <taxon>Viridiplantae</taxon>
        <taxon>Streptophyta</taxon>
        <taxon>Embryophyta</taxon>
        <taxon>Tracheophyta</taxon>
        <taxon>Spermatophyta</taxon>
        <taxon>Magnoliopsida</taxon>
        <taxon>eudicotyledons</taxon>
        <taxon>Gunneridae</taxon>
        <taxon>Pentapetalae</taxon>
        <taxon>rosids</taxon>
        <taxon>fabids</taxon>
        <taxon>Fabales</taxon>
        <taxon>Fabaceae</taxon>
        <taxon>Papilionoideae</taxon>
        <taxon>50 kb inversion clade</taxon>
        <taxon>NPAAA clade</taxon>
        <taxon>indigoferoid/millettioid clade</taxon>
        <taxon>Phaseoleae</taxon>
        <taxon>Phaseolus</taxon>
    </lineage>
</organism>
<comment type="caution">
    <text evidence="1">The sequence shown here is derived from an EMBL/GenBank/DDBJ whole genome shotgun (WGS) entry which is preliminary data.</text>
</comment>
<evidence type="ECO:0000313" key="1">
    <source>
        <dbReference type="EMBL" id="KAK7377956.1"/>
    </source>
</evidence>
<accession>A0AAN9NRL0</accession>
<evidence type="ECO:0000313" key="2">
    <source>
        <dbReference type="Proteomes" id="UP001374584"/>
    </source>
</evidence>
<gene>
    <name evidence="1" type="ORF">VNO80_03391</name>
</gene>
<dbReference type="Proteomes" id="UP001374584">
    <property type="component" value="Unassembled WGS sequence"/>
</dbReference>
<keyword evidence="2" id="KW-1185">Reference proteome</keyword>
<protein>
    <submittedName>
        <fullName evidence="1">Uncharacterized protein</fullName>
    </submittedName>
</protein>